<proteinExistence type="predicted"/>
<evidence type="ECO:0000259" key="4">
    <source>
        <dbReference type="PROSITE" id="PS01124"/>
    </source>
</evidence>
<dbReference type="SUPFAM" id="SSF46689">
    <property type="entry name" value="Homeodomain-like"/>
    <property type="match status" value="1"/>
</dbReference>
<evidence type="ECO:0000313" key="6">
    <source>
        <dbReference type="Proteomes" id="UP000634134"/>
    </source>
</evidence>
<sequence length="287" mass="32752">MKSQKQSISQFELSPLAKAGVFVINMQKSGQKEHHDTITPHRDAHYLFMFATDGRFKLNLDFEELSVEAPAMLFVFPGQVHNVVEVNEPQGWAVSFDPSLIDNGFQLVLEQGFKGPVLLDKQTPFFHQMIILLNLIEKIQTSPADNYTGQTTHSLLAALLSLIAGRIEAVSKDQKTKESRSDIIAREFNRLLKQNYKSWKQPSQYAAEIAVSVSHLNDTVKEITGTSVSMHIQQHSIMEAKRLLYFTDKSVKEIGYALGYDEPVYFNKLFKKVTRLTPQQFRLKFRD</sequence>
<dbReference type="EMBL" id="JACYGY010000001">
    <property type="protein sequence ID" value="MBE9463471.1"/>
    <property type="molecule type" value="Genomic_DNA"/>
</dbReference>
<dbReference type="InterPro" id="IPR018060">
    <property type="entry name" value="HTH_AraC"/>
</dbReference>
<dbReference type="PANTHER" id="PTHR43280">
    <property type="entry name" value="ARAC-FAMILY TRANSCRIPTIONAL REGULATOR"/>
    <property type="match status" value="1"/>
</dbReference>
<dbReference type="Proteomes" id="UP000634134">
    <property type="component" value="Unassembled WGS sequence"/>
</dbReference>
<keyword evidence="3" id="KW-0804">Transcription</keyword>
<dbReference type="SMART" id="SM00342">
    <property type="entry name" value="HTH_ARAC"/>
    <property type="match status" value="1"/>
</dbReference>
<accession>A0ABR9WEW7</accession>
<evidence type="ECO:0000256" key="2">
    <source>
        <dbReference type="ARBA" id="ARBA00023125"/>
    </source>
</evidence>
<keyword evidence="6" id="KW-1185">Reference proteome</keyword>
<dbReference type="InterPro" id="IPR009057">
    <property type="entry name" value="Homeodomain-like_sf"/>
</dbReference>
<dbReference type="Pfam" id="PF12833">
    <property type="entry name" value="HTH_18"/>
    <property type="match status" value="1"/>
</dbReference>
<dbReference type="SUPFAM" id="SSF51215">
    <property type="entry name" value="Regulatory protein AraC"/>
    <property type="match status" value="1"/>
</dbReference>
<dbReference type="PROSITE" id="PS01124">
    <property type="entry name" value="HTH_ARAC_FAMILY_2"/>
    <property type="match status" value="1"/>
</dbReference>
<keyword evidence="1" id="KW-0805">Transcription regulation</keyword>
<evidence type="ECO:0000313" key="5">
    <source>
        <dbReference type="EMBL" id="MBE9463471.1"/>
    </source>
</evidence>
<comment type="caution">
    <text evidence="5">The sequence shown here is derived from an EMBL/GenBank/DDBJ whole genome shotgun (WGS) entry which is preliminary data.</text>
</comment>
<gene>
    <name evidence="5" type="ORF">IEE83_16410</name>
</gene>
<dbReference type="PANTHER" id="PTHR43280:SF32">
    <property type="entry name" value="TRANSCRIPTIONAL REGULATORY PROTEIN"/>
    <property type="match status" value="1"/>
</dbReference>
<dbReference type="Gene3D" id="1.10.10.60">
    <property type="entry name" value="Homeodomain-like"/>
    <property type="match status" value="1"/>
</dbReference>
<name>A0ABR9WEW7_9BACT</name>
<organism evidence="5 6">
    <name type="scientific">Dyadobacter subterraneus</name>
    <dbReference type="NCBI Taxonomy" id="2773304"/>
    <lineage>
        <taxon>Bacteria</taxon>
        <taxon>Pseudomonadati</taxon>
        <taxon>Bacteroidota</taxon>
        <taxon>Cytophagia</taxon>
        <taxon>Cytophagales</taxon>
        <taxon>Spirosomataceae</taxon>
        <taxon>Dyadobacter</taxon>
    </lineage>
</organism>
<keyword evidence="2" id="KW-0238">DNA-binding</keyword>
<evidence type="ECO:0000256" key="1">
    <source>
        <dbReference type="ARBA" id="ARBA00023015"/>
    </source>
</evidence>
<protein>
    <submittedName>
        <fullName evidence="5">Helix-turn-helix domain-containing protein</fullName>
    </submittedName>
</protein>
<reference evidence="6" key="1">
    <citation type="submission" date="2023-07" db="EMBL/GenBank/DDBJ databases">
        <title>Dyadobacter sp. nov 'subterranea' isolated from contaminted grondwater.</title>
        <authorList>
            <person name="Szabo I."/>
            <person name="Al-Omari J."/>
            <person name="Szerdahelyi S.G."/>
            <person name="Rado J."/>
        </authorList>
    </citation>
    <scope>NUCLEOTIDE SEQUENCE [LARGE SCALE GENOMIC DNA]</scope>
    <source>
        <strain evidence="6">UP-52</strain>
    </source>
</reference>
<dbReference type="InterPro" id="IPR037923">
    <property type="entry name" value="HTH-like"/>
</dbReference>
<feature type="domain" description="HTH araC/xylS-type" evidence="4">
    <location>
        <begin position="186"/>
        <end position="284"/>
    </location>
</feature>
<evidence type="ECO:0000256" key="3">
    <source>
        <dbReference type="ARBA" id="ARBA00023163"/>
    </source>
</evidence>
<dbReference type="RefSeq" id="WP_194121600.1">
    <property type="nucleotide sequence ID" value="NZ_JACYGY010000001.1"/>
</dbReference>